<dbReference type="Pfam" id="PF02475">
    <property type="entry name" value="TRM5-TYW2_MTfase"/>
    <property type="match status" value="1"/>
</dbReference>
<evidence type="ECO:0000256" key="5">
    <source>
        <dbReference type="ARBA" id="ARBA00022694"/>
    </source>
</evidence>
<dbReference type="EMBL" id="WGGD01000005">
    <property type="protein sequence ID" value="MUN29198.1"/>
    <property type="molecule type" value="Genomic_DNA"/>
</dbReference>
<keyword evidence="8" id="KW-1185">Reference proteome</keyword>
<keyword evidence="4" id="KW-0949">S-adenosyl-L-methionine</keyword>
<dbReference type="OrthoDB" id="8079at2157"/>
<evidence type="ECO:0000259" key="6">
    <source>
        <dbReference type="PROSITE" id="PS51684"/>
    </source>
</evidence>
<dbReference type="CDD" id="cd02440">
    <property type="entry name" value="AdoMet_MTases"/>
    <property type="match status" value="1"/>
</dbReference>
<dbReference type="PROSITE" id="PS51684">
    <property type="entry name" value="SAM_MT_TRM5_TYW2"/>
    <property type="match status" value="1"/>
</dbReference>
<evidence type="ECO:0000256" key="1">
    <source>
        <dbReference type="ARBA" id="ARBA00022490"/>
    </source>
</evidence>
<proteinExistence type="predicted"/>
<feature type="domain" description="SAM-dependent methyltransferase TRM5/TYW2-type" evidence="6">
    <location>
        <begin position="13"/>
        <end position="256"/>
    </location>
</feature>
<dbReference type="PANTHER" id="PTHR23245:SF36">
    <property type="entry name" value="TRNA (GUANINE(37)-N1)-METHYLTRANSFERASE"/>
    <property type="match status" value="1"/>
</dbReference>
<keyword evidence="2 7" id="KW-0489">Methyltransferase</keyword>
<dbReference type="InterPro" id="IPR029063">
    <property type="entry name" value="SAM-dependent_MTases_sf"/>
</dbReference>
<dbReference type="InterPro" id="IPR056743">
    <property type="entry name" value="TRM5-TYW2-like_MTfase"/>
</dbReference>
<dbReference type="GO" id="GO:0008175">
    <property type="term" value="F:tRNA methyltransferase activity"/>
    <property type="evidence" value="ECO:0007669"/>
    <property type="project" value="TreeGrafter"/>
</dbReference>
<name>A0A6A9QN85_SULME</name>
<dbReference type="PANTHER" id="PTHR23245">
    <property type="entry name" value="TRNA METHYLTRANSFERASE"/>
    <property type="match status" value="1"/>
</dbReference>
<dbReference type="Gene3D" id="3.40.50.150">
    <property type="entry name" value="Vaccinia Virus protein VP39"/>
    <property type="match status" value="1"/>
</dbReference>
<dbReference type="SUPFAM" id="SSF53335">
    <property type="entry name" value="S-adenosyl-L-methionine-dependent methyltransferases"/>
    <property type="match status" value="1"/>
</dbReference>
<dbReference type="AlphaFoldDB" id="A0A6A9QN85"/>
<accession>A0A6A9QN85</accession>
<sequence length="256" mass="29382">MSSRQRLEIWKRIETIGDIAVIGIPFDVSPQDLVPFAEQIMKDNPHVKSVWGRLRGTEGDYRLSHYVHLLGDKRSETIYRENGASFFLDFTKVFFSQTLSYEHNRIPSMVRKGEVVINMFSGYGPFSILSLLKGAGKVYSIDLNPFAYYYTLVNLELNKAYGVIPILGDAFKKIYRLEEADRIICPLPERDEEAFEVAKQKVKGKGNSFIHLFARIQVKKGEDPRKVAMQKFKGEFARIVRSVKPGLYHVVVDIRV</sequence>
<protein>
    <submittedName>
        <fullName evidence="7">Class I SAM-dependent methyltransferase family protein</fullName>
    </submittedName>
</protein>
<reference evidence="7 8" key="1">
    <citation type="submission" date="2019-10" db="EMBL/GenBank/DDBJ databases">
        <title>Sequencing and Assembly of Multiple Reported Metal-Biooxidizing Members of the Extremely Thermoacidophilic Archaeal Family Sulfolobaceae.</title>
        <authorList>
            <person name="Counts J.A."/>
            <person name="Kelly R.M."/>
        </authorList>
    </citation>
    <scope>NUCLEOTIDE SEQUENCE [LARGE SCALE GENOMIC DNA]</scope>
    <source>
        <strain evidence="7 8">DSM 6482</strain>
    </source>
</reference>
<evidence type="ECO:0000256" key="3">
    <source>
        <dbReference type="ARBA" id="ARBA00022679"/>
    </source>
</evidence>
<dbReference type="GO" id="GO:0005737">
    <property type="term" value="C:cytoplasm"/>
    <property type="evidence" value="ECO:0007669"/>
    <property type="project" value="TreeGrafter"/>
</dbReference>
<evidence type="ECO:0000256" key="4">
    <source>
        <dbReference type="ARBA" id="ARBA00022691"/>
    </source>
</evidence>
<dbReference type="Gene3D" id="3.30.300.110">
    <property type="entry name" value="Met-10+ protein-like domains"/>
    <property type="match status" value="1"/>
</dbReference>
<keyword evidence="5" id="KW-0819">tRNA processing</keyword>
<keyword evidence="3 7" id="KW-0808">Transferase</keyword>
<evidence type="ECO:0000313" key="8">
    <source>
        <dbReference type="Proteomes" id="UP000470772"/>
    </source>
</evidence>
<dbReference type="Proteomes" id="UP000470772">
    <property type="component" value="Unassembled WGS sequence"/>
</dbReference>
<comment type="caution">
    <text evidence="7">The sequence shown here is derived from an EMBL/GenBank/DDBJ whole genome shotgun (WGS) entry which is preliminary data.</text>
</comment>
<evidence type="ECO:0000256" key="2">
    <source>
        <dbReference type="ARBA" id="ARBA00022603"/>
    </source>
</evidence>
<dbReference type="RefSeq" id="WP_054837883.1">
    <property type="nucleotide sequence ID" value="NZ_BBBY01000003.1"/>
</dbReference>
<organism evidence="7 8">
    <name type="scientific">Sulfuracidifex metallicus DSM 6482 = JCM 9184</name>
    <dbReference type="NCBI Taxonomy" id="523847"/>
    <lineage>
        <taxon>Archaea</taxon>
        <taxon>Thermoproteota</taxon>
        <taxon>Thermoprotei</taxon>
        <taxon>Sulfolobales</taxon>
        <taxon>Sulfolobaceae</taxon>
        <taxon>Sulfuracidifex</taxon>
    </lineage>
</organism>
<dbReference type="GO" id="GO:0002939">
    <property type="term" value="P:tRNA N1-guanine methylation"/>
    <property type="evidence" value="ECO:0007669"/>
    <property type="project" value="TreeGrafter"/>
</dbReference>
<gene>
    <name evidence="7" type="ORF">GC250_07080</name>
</gene>
<keyword evidence="1" id="KW-0963">Cytoplasm</keyword>
<evidence type="ECO:0000313" key="7">
    <source>
        <dbReference type="EMBL" id="MUN29198.1"/>
    </source>
</evidence>
<dbReference type="InterPro" id="IPR030382">
    <property type="entry name" value="MeTrfase_TRM5/TYW2"/>
</dbReference>